<accession>A0A543AVS1</accession>
<organism evidence="1 2">
    <name type="scientific">Stackebrandtia endophytica</name>
    <dbReference type="NCBI Taxonomy" id="1496996"/>
    <lineage>
        <taxon>Bacteria</taxon>
        <taxon>Bacillati</taxon>
        <taxon>Actinomycetota</taxon>
        <taxon>Actinomycetes</taxon>
        <taxon>Glycomycetales</taxon>
        <taxon>Glycomycetaceae</taxon>
        <taxon>Stackebrandtia</taxon>
    </lineage>
</organism>
<dbReference type="AlphaFoldDB" id="A0A543AVS1"/>
<name>A0A543AVS1_9ACTN</name>
<keyword evidence="2" id="KW-1185">Reference proteome</keyword>
<dbReference type="Proteomes" id="UP000317043">
    <property type="component" value="Unassembled WGS sequence"/>
</dbReference>
<dbReference type="InParanoid" id="A0A543AVS1"/>
<evidence type="ECO:0000313" key="1">
    <source>
        <dbReference type="EMBL" id="TQL76675.1"/>
    </source>
</evidence>
<dbReference type="RefSeq" id="WP_142038419.1">
    <property type="nucleotide sequence ID" value="NZ_JBHTGS010000001.1"/>
</dbReference>
<gene>
    <name evidence="1" type="ORF">FB566_2210</name>
</gene>
<reference evidence="1 2" key="1">
    <citation type="submission" date="2019-06" db="EMBL/GenBank/DDBJ databases">
        <title>Sequencing the genomes of 1000 actinobacteria strains.</title>
        <authorList>
            <person name="Klenk H.-P."/>
        </authorList>
    </citation>
    <scope>NUCLEOTIDE SEQUENCE [LARGE SCALE GENOMIC DNA]</scope>
    <source>
        <strain evidence="1 2">DSM 45928</strain>
    </source>
</reference>
<proteinExistence type="predicted"/>
<dbReference type="EMBL" id="VFOW01000001">
    <property type="protein sequence ID" value="TQL76675.1"/>
    <property type="molecule type" value="Genomic_DNA"/>
</dbReference>
<protein>
    <submittedName>
        <fullName evidence="1">Uncharacterized protein</fullName>
    </submittedName>
</protein>
<comment type="caution">
    <text evidence="1">The sequence shown here is derived from an EMBL/GenBank/DDBJ whole genome shotgun (WGS) entry which is preliminary data.</text>
</comment>
<evidence type="ECO:0000313" key="2">
    <source>
        <dbReference type="Proteomes" id="UP000317043"/>
    </source>
</evidence>
<sequence>MEGGTVTVIDFEGNPVGADLSDYERLPTSDRDAYQADLYGPDTATESAVLSDGTEVEWIVDGCVGEANRVLFPDGMFDFLEQRTHATGGADDGWLDDHRVREVHGRWSECMAQQGYLDFDIPWDAVTAMSSRQPSPEEGPEAQEAFAELNVAQAVADLACHERYDVQAVQEEVFWEYTMDYLTDYEVAVVAFADTAESVLETAQRIIQAGRLPA</sequence>
<dbReference type="OrthoDB" id="3403621at2"/>